<dbReference type="InterPro" id="IPR052707">
    <property type="entry name" value="OsmC_Ohr_Peroxiredoxin"/>
</dbReference>
<dbReference type="Pfam" id="PF02566">
    <property type="entry name" value="OsmC"/>
    <property type="match status" value="1"/>
</dbReference>
<organism evidence="1 2">
    <name type="scientific">Herbiconiux daphne</name>
    <dbReference type="NCBI Taxonomy" id="2970914"/>
    <lineage>
        <taxon>Bacteria</taxon>
        <taxon>Bacillati</taxon>
        <taxon>Actinomycetota</taxon>
        <taxon>Actinomycetes</taxon>
        <taxon>Micrococcales</taxon>
        <taxon>Microbacteriaceae</taxon>
        <taxon>Herbiconiux</taxon>
    </lineage>
</organism>
<dbReference type="InterPro" id="IPR015946">
    <property type="entry name" value="KH_dom-like_a/b"/>
</dbReference>
<evidence type="ECO:0000313" key="2">
    <source>
        <dbReference type="Proteomes" id="UP001165586"/>
    </source>
</evidence>
<dbReference type="EMBL" id="JANLCJ010000002">
    <property type="protein sequence ID" value="MCS5733596.1"/>
    <property type="molecule type" value="Genomic_DNA"/>
</dbReference>
<dbReference type="Gene3D" id="3.30.300.20">
    <property type="match status" value="1"/>
</dbReference>
<gene>
    <name evidence="1" type="ORF">N1032_07575</name>
</gene>
<protein>
    <submittedName>
        <fullName evidence="1">OsmC family protein</fullName>
    </submittedName>
</protein>
<evidence type="ECO:0000313" key="1">
    <source>
        <dbReference type="EMBL" id="MCS5733596.1"/>
    </source>
</evidence>
<dbReference type="RefSeq" id="WP_259538413.1">
    <property type="nucleotide sequence ID" value="NZ_JANLCJ010000002.1"/>
</dbReference>
<dbReference type="PANTHER" id="PTHR42830">
    <property type="entry name" value="OSMOTICALLY INDUCIBLE FAMILY PROTEIN"/>
    <property type="match status" value="1"/>
</dbReference>
<accession>A0ABT2H0Z3</accession>
<dbReference type="SUPFAM" id="SSF82784">
    <property type="entry name" value="OsmC-like"/>
    <property type="match status" value="1"/>
</dbReference>
<dbReference type="Proteomes" id="UP001165586">
    <property type="component" value="Unassembled WGS sequence"/>
</dbReference>
<keyword evidence="2" id="KW-1185">Reference proteome</keyword>
<dbReference type="InterPro" id="IPR003718">
    <property type="entry name" value="OsmC/Ohr_fam"/>
</dbReference>
<sequence length="160" mass="17602">MNREHHYSVDVAWLGNRGSGTSHYREYGRQSAITARGKHPIDASADRTFHGDADRWNPEELLLAALSECHMLSFLHVAVGHGVVVTDYTDAADGTMQQEGDGGRFTSVTLHPLVTVLLSDGAPLDPELFEAMHREASEKCFIANSVNFPVHHEPRVVVAD</sequence>
<dbReference type="InterPro" id="IPR036102">
    <property type="entry name" value="OsmC/Ohrsf"/>
</dbReference>
<reference evidence="1" key="1">
    <citation type="submission" date="2022-08" db="EMBL/GenBank/DDBJ databases">
        <authorList>
            <person name="Deng Y."/>
            <person name="Han X.-F."/>
            <person name="Zhang Y.-Q."/>
        </authorList>
    </citation>
    <scope>NUCLEOTIDE SEQUENCE</scope>
    <source>
        <strain evidence="1">CPCC 203386</strain>
    </source>
</reference>
<name>A0ABT2H0Z3_9MICO</name>
<comment type="caution">
    <text evidence="1">The sequence shown here is derived from an EMBL/GenBank/DDBJ whole genome shotgun (WGS) entry which is preliminary data.</text>
</comment>
<proteinExistence type="predicted"/>
<dbReference type="PANTHER" id="PTHR42830:SF2">
    <property type="entry name" value="OSMC_OHR FAMILY PROTEIN"/>
    <property type="match status" value="1"/>
</dbReference>